<dbReference type="Proteomes" id="UP000307999">
    <property type="component" value="Unassembled WGS sequence"/>
</dbReference>
<gene>
    <name evidence="2" type="ORF">E8M12_05655</name>
</gene>
<dbReference type="EMBL" id="SWDB01000010">
    <property type="protein sequence ID" value="TKB46113.1"/>
    <property type="molecule type" value="Genomic_DNA"/>
</dbReference>
<dbReference type="RefSeq" id="WP_136735121.1">
    <property type="nucleotide sequence ID" value="NZ_SWDB01000010.1"/>
</dbReference>
<comment type="caution">
    <text evidence="2">The sequence shown here is derived from an EMBL/GenBank/DDBJ whole genome shotgun (WGS) entry which is preliminary data.</text>
</comment>
<dbReference type="AlphaFoldDB" id="A0A4U1B848"/>
<protein>
    <submittedName>
        <fullName evidence="2">Uncharacterized protein</fullName>
    </submittedName>
</protein>
<evidence type="ECO:0000313" key="3">
    <source>
        <dbReference type="Proteomes" id="UP000307999"/>
    </source>
</evidence>
<keyword evidence="3" id="KW-1185">Reference proteome</keyword>
<organism evidence="2 3">
    <name type="scientific">Thalassotalea mangrovi</name>
    <dbReference type="NCBI Taxonomy" id="2572245"/>
    <lineage>
        <taxon>Bacteria</taxon>
        <taxon>Pseudomonadati</taxon>
        <taxon>Pseudomonadota</taxon>
        <taxon>Gammaproteobacteria</taxon>
        <taxon>Alteromonadales</taxon>
        <taxon>Colwelliaceae</taxon>
        <taxon>Thalassotalea</taxon>
    </lineage>
</organism>
<accession>A0A4U1B848</accession>
<feature type="chain" id="PRO_5020525191" evidence="1">
    <location>
        <begin position="20"/>
        <end position="83"/>
    </location>
</feature>
<dbReference type="OrthoDB" id="6332716at2"/>
<evidence type="ECO:0000256" key="1">
    <source>
        <dbReference type="SAM" id="SignalP"/>
    </source>
</evidence>
<evidence type="ECO:0000313" key="2">
    <source>
        <dbReference type="EMBL" id="TKB46113.1"/>
    </source>
</evidence>
<name>A0A4U1B848_9GAMM</name>
<feature type="signal peptide" evidence="1">
    <location>
        <begin position="1"/>
        <end position="19"/>
    </location>
</feature>
<keyword evidence="1" id="KW-0732">Signal</keyword>
<sequence length="83" mass="9255">MKKTIISSVFALIAFSATAEEGYEVEYSEEAPLSYVEQVVDTCKIYAEEDEVSAADMNRYLLECVNDDLEMSGYKKLAALPNT</sequence>
<proteinExistence type="predicted"/>
<reference evidence="2 3" key="1">
    <citation type="submission" date="2019-04" db="EMBL/GenBank/DDBJ databases">
        <title>Thalassotalea guangxiensis sp. nov., isolated from sediment of the coastal wetland.</title>
        <authorList>
            <person name="Zheng S."/>
            <person name="Zhang D."/>
        </authorList>
    </citation>
    <scope>NUCLEOTIDE SEQUENCE [LARGE SCALE GENOMIC DNA]</scope>
    <source>
        <strain evidence="2 3">ZS-4</strain>
    </source>
</reference>